<reference evidence="1" key="1">
    <citation type="submission" date="2019-08" db="EMBL/GenBank/DDBJ databases">
        <title>Genome sequence of Clostridiales bacterium MT110.</title>
        <authorList>
            <person name="Cao J."/>
        </authorList>
    </citation>
    <scope>NUCLEOTIDE SEQUENCE</scope>
    <source>
        <strain evidence="1">MT110</strain>
    </source>
</reference>
<organism evidence="1 2">
    <name type="scientific">Anoxybacterium hadale</name>
    <dbReference type="NCBI Taxonomy" id="3408580"/>
    <lineage>
        <taxon>Bacteria</taxon>
        <taxon>Bacillati</taxon>
        <taxon>Bacillota</taxon>
        <taxon>Clostridia</taxon>
        <taxon>Peptostreptococcales</taxon>
        <taxon>Anaerovoracaceae</taxon>
        <taxon>Anoxybacterium</taxon>
    </lineage>
</organism>
<dbReference type="EMBL" id="CP042469">
    <property type="protein sequence ID" value="QOX64247.1"/>
    <property type="molecule type" value="Genomic_DNA"/>
</dbReference>
<sequence length="430" mass="48735">MKKSMKAAIILGLVAIVSAGILIAYQSVSAASYAQAKEEEARQEREQIQEQKKKDLLEKAEKLYQGYFYDEAIALLQSDPTLVTTEADDAITLKIDEITKAEASLIKYEGPIEHVFFHSLIIYPELAFDNKGHPAQGYNMWMTTVSEFKKMLPELQKRGYVLYPLTEYIEQDPGNPGMIKLKDIYLPPGKVPLVLSVDDVNYYDYMKPDGFANRLVLGDDGRVWTEVITPEGKTTLTRDGDVMPILDDYVDAHPDFSWKGAKGTLALTGYQGALGYRITDGLPQEAEWKQTVTKIADTLKANGWSIACHSYTHNGYFRDGTLTMKQIKYDTDRWIEKIAPYVGSTNIYISPFGVNFKKDDPRYRYLMEKGYQIYCPVGNGRRITWNGDNIVMPRVNLDGYSMNKRAAELEAHYFNVTDVLDAKRPALKVD</sequence>
<dbReference type="Proteomes" id="UP000594014">
    <property type="component" value="Chromosome"/>
</dbReference>
<proteinExistence type="predicted"/>
<gene>
    <name evidence="1" type="ORF">FRZ06_13310</name>
</gene>
<evidence type="ECO:0000313" key="2">
    <source>
        <dbReference type="Proteomes" id="UP000594014"/>
    </source>
</evidence>
<keyword evidence="2" id="KW-1185">Reference proteome</keyword>
<evidence type="ECO:0000313" key="1">
    <source>
        <dbReference type="EMBL" id="QOX64247.1"/>
    </source>
</evidence>
<name>A0ACD1ACP9_9FIRM</name>
<protein>
    <submittedName>
        <fullName evidence="1">Uncharacterized protein</fullName>
    </submittedName>
</protein>
<accession>A0ACD1ACP9</accession>